<keyword evidence="1" id="KW-0732">Signal</keyword>
<evidence type="ECO:0000256" key="1">
    <source>
        <dbReference type="SAM" id="SignalP"/>
    </source>
</evidence>
<dbReference type="STRING" id="1391654.AKJ09_02051"/>
<dbReference type="OrthoDB" id="5536955at2"/>
<sequence length="186" mass="19963">MPRLSSLLPLAVGVALCFSTRAHASPEWRGHVAVEGYGSLLSDVDRSPLLSVNTGWIVRVAATSGNWGGFLHVEENLWRGMEYGSGLVPGALNLGVGGEYRFADGLLRTSMAAGPSVLLFDTQLDEAGRVGVFFEVRPLGLRWELSRSLRLGFDPLSFAVVAPVLSGIPLVRAQYRTGVALEMVLP</sequence>
<name>A0A0K1PPE8_9BACT</name>
<evidence type="ECO:0008006" key="4">
    <source>
        <dbReference type="Google" id="ProtNLM"/>
    </source>
</evidence>
<proteinExistence type="predicted"/>
<protein>
    <recommendedName>
        <fullName evidence="4">Outer membrane protein beta-barrel domain-containing protein</fullName>
    </recommendedName>
</protein>
<feature type="signal peptide" evidence="1">
    <location>
        <begin position="1"/>
        <end position="24"/>
    </location>
</feature>
<dbReference type="EMBL" id="CP012333">
    <property type="protein sequence ID" value="AKU95387.1"/>
    <property type="molecule type" value="Genomic_DNA"/>
</dbReference>
<evidence type="ECO:0000313" key="2">
    <source>
        <dbReference type="EMBL" id="AKU95387.1"/>
    </source>
</evidence>
<keyword evidence="3" id="KW-1185">Reference proteome</keyword>
<organism evidence="2 3">
    <name type="scientific">Labilithrix luteola</name>
    <dbReference type="NCBI Taxonomy" id="1391654"/>
    <lineage>
        <taxon>Bacteria</taxon>
        <taxon>Pseudomonadati</taxon>
        <taxon>Myxococcota</taxon>
        <taxon>Polyangia</taxon>
        <taxon>Polyangiales</taxon>
        <taxon>Labilitrichaceae</taxon>
        <taxon>Labilithrix</taxon>
    </lineage>
</organism>
<accession>A0A0K1PPE8</accession>
<gene>
    <name evidence="2" type="ORF">AKJ09_02051</name>
</gene>
<reference evidence="2 3" key="1">
    <citation type="submission" date="2015-08" db="EMBL/GenBank/DDBJ databases">
        <authorList>
            <person name="Babu N.S."/>
            <person name="Beckwith C.J."/>
            <person name="Beseler K.G."/>
            <person name="Brison A."/>
            <person name="Carone J.V."/>
            <person name="Caskin T.P."/>
            <person name="Diamond M."/>
            <person name="Durham M.E."/>
            <person name="Foxe J.M."/>
            <person name="Go M."/>
            <person name="Henderson B.A."/>
            <person name="Jones I.B."/>
            <person name="McGettigan J.A."/>
            <person name="Micheletti S.J."/>
            <person name="Nasrallah M.E."/>
            <person name="Ortiz D."/>
            <person name="Piller C.R."/>
            <person name="Privatt S.R."/>
            <person name="Schneider S.L."/>
            <person name="Sharp S."/>
            <person name="Smith T.C."/>
            <person name="Stanton J.D."/>
            <person name="Ullery H.E."/>
            <person name="Wilson R.J."/>
            <person name="Serrano M.G."/>
            <person name="Buck G."/>
            <person name="Lee V."/>
            <person name="Wang Y."/>
            <person name="Carvalho R."/>
            <person name="Voegtly L."/>
            <person name="Shi R."/>
            <person name="Duckworth R."/>
            <person name="Johnson A."/>
            <person name="Loviza R."/>
            <person name="Walstead R."/>
            <person name="Shah Z."/>
            <person name="Kiflezghi M."/>
            <person name="Wade K."/>
            <person name="Ball S.L."/>
            <person name="Bradley K.W."/>
            <person name="Asai D.J."/>
            <person name="Bowman C.A."/>
            <person name="Russell D.A."/>
            <person name="Pope W.H."/>
            <person name="Jacobs-Sera D."/>
            <person name="Hendrix R.W."/>
            <person name="Hatfull G.F."/>
        </authorList>
    </citation>
    <scope>NUCLEOTIDE SEQUENCE [LARGE SCALE GENOMIC DNA]</scope>
    <source>
        <strain evidence="2 3">DSM 27648</strain>
    </source>
</reference>
<dbReference type="KEGG" id="llu:AKJ09_02051"/>
<dbReference type="AlphaFoldDB" id="A0A0K1PPE8"/>
<dbReference type="Proteomes" id="UP000064967">
    <property type="component" value="Chromosome"/>
</dbReference>
<evidence type="ECO:0000313" key="3">
    <source>
        <dbReference type="Proteomes" id="UP000064967"/>
    </source>
</evidence>
<dbReference type="RefSeq" id="WP_146646841.1">
    <property type="nucleotide sequence ID" value="NZ_CP012333.1"/>
</dbReference>
<feature type="chain" id="PRO_5005466104" description="Outer membrane protein beta-barrel domain-containing protein" evidence="1">
    <location>
        <begin position="25"/>
        <end position="186"/>
    </location>
</feature>